<dbReference type="EMBL" id="LWAE01000002">
    <property type="protein sequence ID" value="KZL92432.1"/>
    <property type="molecule type" value="Genomic_DNA"/>
</dbReference>
<sequence>MIYTNVKINDNLKQVIIVTNAKFENLKIDKKIFRDLNQDLKRIANILALNIKFNGKEVEDVRRLVFNYEQLNSPSSNIKSYVFVPNEVQFI</sequence>
<proteinExistence type="predicted"/>
<evidence type="ECO:0000313" key="2">
    <source>
        <dbReference type="Proteomes" id="UP000076603"/>
    </source>
</evidence>
<gene>
    <name evidence="1" type="ORF">CLMAG_22410</name>
</gene>
<name>A0A161YNX4_9CLOT</name>
<accession>A0A161YNX4</accession>
<dbReference type="AlphaFoldDB" id="A0A161YNX4"/>
<comment type="caution">
    <text evidence="1">The sequence shown here is derived from an EMBL/GenBank/DDBJ whole genome shotgun (WGS) entry which is preliminary data.</text>
</comment>
<dbReference type="PATRIC" id="fig|1121326.3.peg.2237"/>
<organism evidence="1 2">
    <name type="scientific">Clostridium magnum DSM 2767</name>
    <dbReference type="NCBI Taxonomy" id="1121326"/>
    <lineage>
        <taxon>Bacteria</taxon>
        <taxon>Bacillati</taxon>
        <taxon>Bacillota</taxon>
        <taxon>Clostridia</taxon>
        <taxon>Eubacteriales</taxon>
        <taxon>Clostridiaceae</taxon>
        <taxon>Clostridium</taxon>
    </lineage>
</organism>
<evidence type="ECO:0000313" key="1">
    <source>
        <dbReference type="EMBL" id="KZL92432.1"/>
    </source>
</evidence>
<protein>
    <submittedName>
        <fullName evidence="1">Uncharacterized protein</fullName>
    </submittedName>
</protein>
<dbReference type="Proteomes" id="UP000076603">
    <property type="component" value="Unassembled WGS sequence"/>
</dbReference>
<keyword evidence="2" id="KW-1185">Reference proteome</keyword>
<reference evidence="1 2" key="1">
    <citation type="submission" date="2016-04" db="EMBL/GenBank/DDBJ databases">
        <title>Genome sequence of Clostridium magnum DSM 2767.</title>
        <authorList>
            <person name="Poehlein A."/>
            <person name="Uhlig R."/>
            <person name="Fischer R."/>
            <person name="Bahl H."/>
            <person name="Daniel R."/>
        </authorList>
    </citation>
    <scope>NUCLEOTIDE SEQUENCE [LARGE SCALE GENOMIC DNA]</scope>
    <source>
        <strain evidence="1 2">DSM 2767</strain>
    </source>
</reference>
<dbReference type="RefSeq" id="WP_066621903.1">
    <property type="nucleotide sequence ID" value="NZ_FQXL01000023.1"/>
</dbReference>